<dbReference type="PANTHER" id="PTHR12526:SF630">
    <property type="entry name" value="GLYCOSYLTRANSFERASE"/>
    <property type="match status" value="1"/>
</dbReference>
<dbReference type="PANTHER" id="PTHR12526">
    <property type="entry name" value="GLYCOSYLTRANSFERASE"/>
    <property type="match status" value="1"/>
</dbReference>
<name>A0A174BVZ7_BIFAD</name>
<dbReference type="GO" id="GO:0047265">
    <property type="term" value="F:poly(glycerol-phosphate) alpha-glucosyltransferase activity"/>
    <property type="evidence" value="ECO:0007669"/>
    <property type="project" value="UniProtKB-EC"/>
</dbReference>
<dbReference type="AlphaFoldDB" id="A0A174BVZ7"/>
<sequence>MKNICFFINDITNTGGTERVSIMIANMLEDTGLFRVFFLSLHEHDSDTYFHLSKTIKHAQLFEENVHGLSSFPGICCRLRKALKANRADVIIDVDGILDLYALSAKLFDSIKVISWEHFNFHQNPTVPYRKISRRWAGIAADAIVTLTDADKQMYENGLKVLRCPVVSIPNPLVCEYNKSDTRGKKIILSAGRLTEQKGFDLLIQVAKEVLPKHPDWKWIILGEGEDRARLENLIEFDGLTGQMSLPGKVSNINDYYDEASLYVMTSRYEGLPMVLLEAKAHGLPIVSFDCETGPSEMILDGVNGFLVKDFNVSAMSVKVEKLISDSNLRKAFSEHALDGTQKFLPENVLHQWTELLSSI</sequence>
<organism evidence="1 2">
    <name type="scientific">Bifidobacterium adolescentis</name>
    <dbReference type="NCBI Taxonomy" id="1680"/>
    <lineage>
        <taxon>Bacteria</taxon>
        <taxon>Bacillati</taxon>
        <taxon>Actinomycetota</taxon>
        <taxon>Actinomycetes</taxon>
        <taxon>Bifidobacteriales</taxon>
        <taxon>Bifidobacteriaceae</taxon>
        <taxon>Bifidobacterium</taxon>
    </lineage>
</organism>
<dbReference type="EMBL" id="CYYI01000012">
    <property type="protein sequence ID" value="CUO05252.1"/>
    <property type="molecule type" value="Genomic_DNA"/>
</dbReference>
<dbReference type="Pfam" id="PF13439">
    <property type="entry name" value="Glyco_transf_4"/>
    <property type="match status" value="1"/>
</dbReference>
<evidence type="ECO:0000313" key="1">
    <source>
        <dbReference type="EMBL" id="CUO05252.1"/>
    </source>
</evidence>
<proteinExistence type="predicted"/>
<evidence type="ECO:0000313" key="2">
    <source>
        <dbReference type="Proteomes" id="UP000095647"/>
    </source>
</evidence>
<dbReference type="SUPFAM" id="SSF53756">
    <property type="entry name" value="UDP-Glycosyltransferase/glycogen phosphorylase"/>
    <property type="match status" value="1"/>
</dbReference>
<dbReference type="EC" id="2.4.1.52" evidence="1"/>
<keyword evidence="1" id="KW-0808">Transferase</keyword>
<gene>
    <name evidence="1" type="primary">wefN</name>
    <name evidence="1" type="ORF">ERS852382_01964</name>
</gene>
<dbReference type="InterPro" id="IPR001296">
    <property type="entry name" value="Glyco_trans_1"/>
</dbReference>
<protein>
    <submittedName>
        <fullName evidence="1">Glycosyl transferase group 1 WefN</fullName>
        <ecNumber evidence="1">2.4.1.52</ecNumber>
    </submittedName>
</protein>
<dbReference type="CDD" id="cd03820">
    <property type="entry name" value="GT4_AmsD-like"/>
    <property type="match status" value="1"/>
</dbReference>
<keyword evidence="1" id="KW-0328">Glycosyltransferase</keyword>
<accession>A0A174BVZ7</accession>
<dbReference type="Gene3D" id="3.40.50.2000">
    <property type="entry name" value="Glycogen Phosphorylase B"/>
    <property type="match status" value="2"/>
</dbReference>
<dbReference type="RefSeq" id="WP_081028349.1">
    <property type="nucleotide sequence ID" value="NZ_CP097281.1"/>
</dbReference>
<dbReference type="InterPro" id="IPR028098">
    <property type="entry name" value="Glyco_trans_4-like_N"/>
</dbReference>
<dbReference type="Pfam" id="PF00534">
    <property type="entry name" value="Glycos_transf_1"/>
    <property type="match status" value="1"/>
</dbReference>
<dbReference type="Proteomes" id="UP000095647">
    <property type="component" value="Unassembled WGS sequence"/>
</dbReference>
<reference evidence="1 2" key="1">
    <citation type="submission" date="2015-09" db="EMBL/GenBank/DDBJ databases">
        <authorList>
            <consortium name="Pathogen Informatics"/>
        </authorList>
    </citation>
    <scope>NUCLEOTIDE SEQUENCE [LARGE SCALE GENOMIC DNA]</scope>
    <source>
        <strain evidence="1 2">2789STDY5608824</strain>
    </source>
</reference>